<evidence type="ECO:0000256" key="1">
    <source>
        <dbReference type="ARBA" id="ARBA00010169"/>
    </source>
</evidence>
<dbReference type="SUPFAM" id="SSF54913">
    <property type="entry name" value="GlnB-like"/>
    <property type="match status" value="1"/>
</dbReference>
<dbReference type="AlphaFoldDB" id="A0A7C2CLX5"/>
<proteinExistence type="inferred from homology"/>
<dbReference type="RefSeq" id="WP_012548283.1">
    <property type="nucleotide sequence ID" value="NZ_VTFL01000006.1"/>
</dbReference>
<organism evidence="2">
    <name type="scientific">Dictyoglomus thermophilum</name>
    <dbReference type="NCBI Taxonomy" id="14"/>
    <lineage>
        <taxon>Bacteria</taxon>
        <taxon>Pseudomonadati</taxon>
        <taxon>Dictyoglomota</taxon>
        <taxon>Dictyoglomia</taxon>
        <taxon>Dictyoglomales</taxon>
        <taxon>Dictyoglomaceae</taxon>
        <taxon>Dictyoglomus</taxon>
    </lineage>
</organism>
<dbReference type="GO" id="GO:0010038">
    <property type="term" value="P:response to metal ion"/>
    <property type="evidence" value="ECO:0007669"/>
    <property type="project" value="InterPro"/>
</dbReference>
<dbReference type="GO" id="GO:0005507">
    <property type="term" value="F:copper ion binding"/>
    <property type="evidence" value="ECO:0007669"/>
    <property type="project" value="TreeGrafter"/>
</dbReference>
<dbReference type="InterPro" id="IPR004323">
    <property type="entry name" value="Ion_tolerance_CutA"/>
</dbReference>
<dbReference type="PANTHER" id="PTHR23419">
    <property type="entry name" value="DIVALENT CATION TOLERANCE CUTA-RELATED"/>
    <property type="match status" value="1"/>
</dbReference>
<comment type="caution">
    <text evidence="2">The sequence shown here is derived from an EMBL/GenBank/DDBJ whole genome shotgun (WGS) entry which is preliminary data.</text>
</comment>
<name>A0A7C2CLX5_DICTH</name>
<evidence type="ECO:0000313" key="2">
    <source>
        <dbReference type="EMBL" id="HGK23830.1"/>
    </source>
</evidence>
<dbReference type="OMA" id="ARGIMDK"/>
<reference evidence="2" key="1">
    <citation type="journal article" date="2020" name="mSystems">
        <title>Genome- and Community-Level Interaction Insights into Carbon Utilization and Element Cycling Functions of Hydrothermarchaeota in Hydrothermal Sediment.</title>
        <authorList>
            <person name="Zhou Z."/>
            <person name="Liu Y."/>
            <person name="Xu W."/>
            <person name="Pan J."/>
            <person name="Luo Z.H."/>
            <person name="Li M."/>
        </authorList>
    </citation>
    <scope>NUCLEOTIDE SEQUENCE [LARGE SCALE GENOMIC DNA]</scope>
    <source>
        <strain evidence="2">SpSt-70</strain>
    </source>
</reference>
<dbReference type="PANTHER" id="PTHR23419:SF8">
    <property type="entry name" value="FI09726P"/>
    <property type="match status" value="1"/>
</dbReference>
<dbReference type="InterPro" id="IPR011322">
    <property type="entry name" value="N-reg_PII-like_a/b"/>
</dbReference>
<comment type="similarity">
    <text evidence="1">Belongs to the CutA family.</text>
</comment>
<protein>
    <submittedName>
        <fullName evidence="2">Divalent-cation tolerance protein CutA</fullName>
    </submittedName>
</protein>
<dbReference type="Pfam" id="PF03091">
    <property type="entry name" value="CutA1"/>
    <property type="match status" value="1"/>
</dbReference>
<dbReference type="InterPro" id="IPR015867">
    <property type="entry name" value="N-reg_PII/ATP_PRibTrfase_C"/>
</dbReference>
<gene>
    <name evidence="2" type="ORF">ENU78_05205</name>
</gene>
<sequence>MILAIVTIDTWENAERISNILLDEKLSACINIIPGVKSIYIWQGEKKSDDEVIMLIKTEKNKFPDLVKRIKELHPYELPEIIGIPINYGLPEYLEWVKDSLQ</sequence>
<dbReference type="Gene3D" id="3.30.70.120">
    <property type="match status" value="1"/>
</dbReference>
<dbReference type="EMBL" id="DTDV01000015">
    <property type="protein sequence ID" value="HGK23830.1"/>
    <property type="molecule type" value="Genomic_DNA"/>
</dbReference>
<accession>A0A7C2CLX5</accession>